<gene>
    <name evidence="3" type="ORF">K444DRAFT_562056</name>
</gene>
<dbReference type="Gene3D" id="3.10.20.90">
    <property type="entry name" value="Phosphatidylinositol 3-kinase Catalytic Subunit, Chain A, domain 1"/>
    <property type="match status" value="1"/>
</dbReference>
<dbReference type="InterPro" id="IPR029071">
    <property type="entry name" value="Ubiquitin-like_domsf"/>
</dbReference>
<dbReference type="GO" id="GO:0006355">
    <property type="term" value="P:regulation of DNA-templated transcription"/>
    <property type="evidence" value="ECO:0007669"/>
    <property type="project" value="InterPro"/>
</dbReference>
<dbReference type="PANTHER" id="PTHR36167:SF4">
    <property type="entry name" value="FUNGAL N-TERMINAL DOMAIN-CONTAINING PROTEIN"/>
    <property type="match status" value="1"/>
</dbReference>
<dbReference type="Pfam" id="PF17111">
    <property type="entry name" value="PigL_N"/>
    <property type="match status" value="1"/>
</dbReference>
<name>A0A2J6T9L4_9HELO</name>
<dbReference type="EMBL" id="KZ613813">
    <property type="protein sequence ID" value="PMD59673.1"/>
    <property type="molecule type" value="Genomic_DNA"/>
</dbReference>
<dbReference type="OrthoDB" id="1394818at2759"/>
<dbReference type="GeneID" id="36585050"/>
<dbReference type="SMART" id="SM00314">
    <property type="entry name" value="RA"/>
    <property type="match status" value="1"/>
</dbReference>
<dbReference type="SUPFAM" id="SSF54236">
    <property type="entry name" value="Ubiquitin-like"/>
    <property type="match status" value="1"/>
</dbReference>
<feature type="domain" description="Ras-associating" evidence="2">
    <location>
        <begin position="358"/>
        <end position="428"/>
    </location>
</feature>
<sequence length="428" mass="47877">MEAVGALASIIGVAGAGAKLSIVLFEFASTVGSAGEEVRQIGIEISLFCSVLKQLQSTLTKAKAYRYSLSAIETTQEILDRCQEVFKEIEGIVNGLRKRGGERSPEATRDLIARVKWTFKRSQVQLLRSTLESCKVTLHIMLSTLEFAQRIASRRISTIETQVEDEHEATMTRSLIIAHQCTVDTLQRLEDEEVQQLPTESDPLSPPLTPGPSSISRVLRAPVGHKPSRSIDKRTFRSPLYAGDSDRKRVSVWINDLIFDKSPLPLGFRRQTWGEAECAMFLDQQPYYFLRKWTDQGEHLAHTVTFELGRLYPNTNEYGRDLGSVMDNRPLLANDSEATEPKSINLSSTESGGTVEIFKSFRVSIGDPCFKVLPAALKKYNISGDPENYALHIVYSEGERCLGTDEKPLALFKQLSEEGKNPVFMLRK</sequence>
<evidence type="ECO:0000256" key="1">
    <source>
        <dbReference type="SAM" id="MobiDB-lite"/>
    </source>
</evidence>
<dbReference type="InterPro" id="IPR039327">
    <property type="entry name" value="CON7-like"/>
</dbReference>
<accession>A0A2J6T9L4</accession>
<organism evidence="3 4">
    <name type="scientific">Hyaloscypha bicolor E</name>
    <dbReference type="NCBI Taxonomy" id="1095630"/>
    <lineage>
        <taxon>Eukaryota</taxon>
        <taxon>Fungi</taxon>
        <taxon>Dikarya</taxon>
        <taxon>Ascomycota</taxon>
        <taxon>Pezizomycotina</taxon>
        <taxon>Leotiomycetes</taxon>
        <taxon>Helotiales</taxon>
        <taxon>Hyaloscyphaceae</taxon>
        <taxon>Hyaloscypha</taxon>
        <taxon>Hyaloscypha bicolor</taxon>
    </lineage>
</organism>
<reference evidence="3 4" key="1">
    <citation type="submission" date="2016-04" db="EMBL/GenBank/DDBJ databases">
        <title>A degradative enzymes factory behind the ericoid mycorrhizal symbiosis.</title>
        <authorList>
            <consortium name="DOE Joint Genome Institute"/>
            <person name="Martino E."/>
            <person name="Morin E."/>
            <person name="Grelet G."/>
            <person name="Kuo A."/>
            <person name="Kohler A."/>
            <person name="Daghino S."/>
            <person name="Barry K."/>
            <person name="Choi C."/>
            <person name="Cichocki N."/>
            <person name="Clum A."/>
            <person name="Copeland A."/>
            <person name="Hainaut M."/>
            <person name="Haridas S."/>
            <person name="Labutti K."/>
            <person name="Lindquist E."/>
            <person name="Lipzen A."/>
            <person name="Khouja H.-R."/>
            <person name="Murat C."/>
            <person name="Ohm R."/>
            <person name="Olson A."/>
            <person name="Spatafora J."/>
            <person name="Veneault-Fourrey C."/>
            <person name="Henrissat B."/>
            <person name="Grigoriev I."/>
            <person name="Martin F."/>
            <person name="Perotto S."/>
        </authorList>
    </citation>
    <scope>NUCLEOTIDE SEQUENCE [LARGE SCALE GENOMIC DNA]</scope>
    <source>
        <strain evidence="3 4">E</strain>
    </source>
</reference>
<dbReference type="Proteomes" id="UP000235371">
    <property type="component" value="Unassembled WGS sequence"/>
</dbReference>
<feature type="region of interest" description="Disordered" evidence="1">
    <location>
        <begin position="194"/>
        <end position="218"/>
    </location>
</feature>
<evidence type="ECO:0000313" key="3">
    <source>
        <dbReference type="EMBL" id="PMD59673.1"/>
    </source>
</evidence>
<dbReference type="InParanoid" id="A0A2J6T9L4"/>
<dbReference type="GO" id="GO:0007165">
    <property type="term" value="P:signal transduction"/>
    <property type="evidence" value="ECO:0007669"/>
    <property type="project" value="InterPro"/>
</dbReference>
<dbReference type="InterPro" id="IPR000159">
    <property type="entry name" value="RA_dom"/>
</dbReference>
<feature type="non-terminal residue" evidence="3">
    <location>
        <position position="428"/>
    </location>
</feature>
<dbReference type="InterPro" id="IPR031348">
    <property type="entry name" value="PigL_N"/>
</dbReference>
<evidence type="ECO:0000259" key="2">
    <source>
        <dbReference type="PROSITE" id="PS50200"/>
    </source>
</evidence>
<keyword evidence="4" id="KW-1185">Reference proteome</keyword>
<proteinExistence type="predicted"/>
<dbReference type="PANTHER" id="PTHR36167">
    <property type="entry name" value="C2H2 FINGER DOMAIN TRANSCRIPTION FACTOR (EUROFUNG)-RELATED"/>
    <property type="match status" value="1"/>
</dbReference>
<dbReference type="AlphaFoldDB" id="A0A2J6T9L4"/>
<dbReference type="CDD" id="cd01786">
    <property type="entry name" value="RA_STE50"/>
    <property type="match status" value="1"/>
</dbReference>
<dbReference type="PROSITE" id="PS50200">
    <property type="entry name" value="RA"/>
    <property type="match status" value="1"/>
</dbReference>
<dbReference type="STRING" id="1095630.A0A2J6T9L4"/>
<protein>
    <recommendedName>
        <fullName evidence="2">Ras-associating domain-containing protein</fullName>
    </recommendedName>
</protein>
<dbReference type="RefSeq" id="XP_024736577.1">
    <property type="nucleotide sequence ID" value="XM_024876973.1"/>
</dbReference>
<evidence type="ECO:0000313" key="4">
    <source>
        <dbReference type="Proteomes" id="UP000235371"/>
    </source>
</evidence>
<dbReference type="Pfam" id="PF00788">
    <property type="entry name" value="RA"/>
    <property type="match status" value="1"/>
</dbReference>